<comment type="catalytic activity">
    <reaction evidence="7">
        <text>L-cysteinyl-[prolipoprotein] + a 1,2-diacyl-sn-glycero-3-phospho-(1'-sn-glycerol) = an S-1,2-diacyl-sn-glyceryl-L-cysteinyl-[prolipoprotein] + sn-glycerol 1-phosphate + H(+)</text>
        <dbReference type="Rhea" id="RHEA:56712"/>
        <dbReference type="Rhea" id="RHEA-COMP:14679"/>
        <dbReference type="Rhea" id="RHEA-COMP:14680"/>
        <dbReference type="ChEBI" id="CHEBI:15378"/>
        <dbReference type="ChEBI" id="CHEBI:29950"/>
        <dbReference type="ChEBI" id="CHEBI:57685"/>
        <dbReference type="ChEBI" id="CHEBI:64716"/>
        <dbReference type="ChEBI" id="CHEBI:140658"/>
        <dbReference type="EC" id="2.5.1.145"/>
    </reaction>
</comment>
<accession>A0ABY4STW7</accession>
<evidence type="ECO:0000256" key="3">
    <source>
        <dbReference type="ARBA" id="ARBA00022679"/>
    </source>
</evidence>
<dbReference type="PANTHER" id="PTHR30589:SF0">
    <property type="entry name" value="PHOSPHATIDYLGLYCEROL--PROLIPOPROTEIN DIACYLGLYCERYL TRANSFERASE"/>
    <property type="match status" value="1"/>
</dbReference>
<comment type="function">
    <text evidence="7">Catalyzes the transfer of the diacylglyceryl group from phosphatidylglycerol to the sulfhydryl group of the N-terminal cysteine of a prolipoprotein, the first step in the formation of mature lipoproteins.</text>
</comment>
<keyword evidence="3 7" id="KW-0808">Transferase</keyword>
<dbReference type="EMBL" id="CP097762">
    <property type="protein sequence ID" value="URJ25331.1"/>
    <property type="molecule type" value="Genomic_DNA"/>
</dbReference>
<keyword evidence="4 7" id="KW-0812">Transmembrane</keyword>
<dbReference type="EC" id="2.5.1.145" evidence="7"/>
<protein>
    <recommendedName>
        <fullName evidence="7">Phosphatidylglycerol--prolipoprotein diacylglyceryl transferase</fullName>
        <ecNumber evidence="7">2.5.1.145</ecNumber>
    </recommendedName>
</protein>
<evidence type="ECO:0000256" key="7">
    <source>
        <dbReference type="HAMAP-Rule" id="MF_01147"/>
    </source>
</evidence>
<evidence type="ECO:0000256" key="1">
    <source>
        <dbReference type="ARBA" id="ARBA00007150"/>
    </source>
</evidence>
<comment type="pathway">
    <text evidence="7">Protein modification; lipoprotein biosynthesis (diacylglyceryl transfer).</text>
</comment>
<keyword evidence="5 7" id="KW-1133">Transmembrane helix</keyword>
<evidence type="ECO:0000256" key="6">
    <source>
        <dbReference type="ARBA" id="ARBA00023136"/>
    </source>
</evidence>
<feature type="transmembrane region" description="Helical" evidence="7">
    <location>
        <begin position="224"/>
        <end position="242"/>
    </location>
</feature>
<keyword evidence="6 7" id="KW-0472">Membrane</keyword>
<feature type="transmembrane region" description="Helical" evidence="7">
    <location>
        <begin position="254"/>
        <end position="281"/>
    </location>
</feature>
<comment type="similarity">
    <text evidence="1 7">Belongs to the Lgt family.</text>
</comment>
<evidence type="ECO:0000313" key="8">
    <source>
        <dbReference type="EMBL" id="URJ25331.1"/>
    </source>
</evidence>
<comment type="subcellular location">
    <subcellularLocation>
        <location evidence="7">Cell membrane</location>
        <topology evidence="7">Multi-pass membrane protein</topology>
    </subcellularLocation>
</comment>
<dbReference type="PROSITE" id="PS01311">
    <property type="entry name" value="LGT"/>
    <property type="match status" value="1"/>
</dbReference>
<keyword evidence="2 7" id="KW-1003">Cell membrane</keyword>
<evidence type="ECO:0000256" key="2">
    <source>
        <dbReference type="ARBA" id="ARBA00022475"/>
    </source>
</evidence>
<dbReference type="Pfam" id="PF01790">
    <property type="entry name" value="LGT"/>
    <property type="match status" value="1"/>
</dbReference>
<feature type="transmembrane region" description="Helical" evidence="7">
    <location>
        <begin position="58"/>
        <end position="78"/>
    </location>
</feature>
<organism evidence="8 9">
    <name type="scientific">Candidatus Blochmannia ocreatus</name>
    <name type="common">nom. nud.</name>
    <dbReference type="NCBI Taxonomy" id="251538"/>
    <lineage>
        <taxon>Bacteria</taxon>
        <taxon>Pseudomonadati</taxon>
        <taxon>Pseudomonadota</taxon>
        <taxon>Gammaproteobacteria</taxon>
        <taxon>Enterobacterales</taxon>
        <taxon>Enterobacteriaceae</taxon>
        <taxon>ant endosymbionts</taxon>
        <taxon>Candidatus Blochmanniella</taxon>
    </lineage>
</organism>
<keyword evidence="9" id="KW-1185">Reference proteome</keyword>
<evidence type="ECO:0000256" key="5">
    <source>
        <dbReference type="ARBA" id="ARBA00022989"/>
    </source>
</evidence>
<feature type="transmembrane region" description="Helical" evidence="7">
    <location>
        <begin position="20"/>
        <end position="37"/>
    </location>
</feature>
<gene>
    <name evidence="7 8" type="primary">lgt</name>
    <name evidence="8" type="ORF">M9405_01230</name>
</gene>
<dbReference type="InterPro" id="IPR001640">
    <property type="entry name" value="Lgt"/>
</dbReference>
<dbReference type="RefSeq" id="WP_250223462.1">
    <property type="nucleotide sequence ID" value="NZ_CP097762.1"/>
</dbReference>
<dbReference type="NCBIfam" id="TIGR00544">
    <property type="entry name" value="lgt"/>
    <property type="match status" value="1"/>
</dbReference>
<evidence type="ECO:0000256" key="4">
    <source>
        <dbReference type="ARBA" id="ARBA00022692"/>
    </source>
</evidence>
<name>A0ABY4STW7_9ENTR</name>
<dbReference type="Proteomes" id="UP001056834">
    <property type="component" value="Chromosome"/>
</dbReference>
<proteinExistence type="inferred from homology"/>
<dbReference type="HAMAP" id="MF_01147">
    <property type="entry name" value="Lgt"/>
    <property type="match status" value="1"/>
</dbReference>
<dbReference type="GO" id="GO:0008961">
    <property type="term" value="F:phosphatidylglycerol-prolipoprotein diacylglyceryl transferase activity"/>
    <property type="evidence" value="ECO:0007669"/>
    <property type="project" value="UniProtKB-EC"/>
</dbReference>
<reference evidence="8" key="1">
    <citation type="submission" date="2022-05" db="EMBL/GenBank/DDBJ databases">
        <title>Impact of host demography and evolutionary history on endosymbiont molecular evolution: a test in carpenter ants (Genus Camponotus) and their Blochmannia endosymbionts.</title>
        <authorList>
            <person name="Manthey J.D."/>
            <person name="Giron J.C."/>
            <person name="Hruska J.P."/>
        </authorList>
    </citation>
    <scope>NUCLEOTIDE SEQUENCE</scope>
    <source>
        <strain evidence="8">C-006</strain>
    </source>
</reference>
<feature type="binding site" evidence="7">
    <location>
        <position position="141"/>
    </location>
    <ligand>
        <name>a 1,2-diacyl-sn-glycero-3-phospho-(1'-sn-glycerol)</name>
        <dbReference type="ChEBI" id="CHEBI:64716"/>
    </ligand>
</feature>
<feature type="transmembrane region" description="Helical" evidence="7">
    <location>
        <begin position="98"/>
        <end position="115"/>
    </location>
</feature>
<dbReference type="PANTHER" id="PTHR30589">
    <property type="entry name" value="PROLIPOPROTEIN DIACYLGLYCERYL TRANSFERASE"/>
    <property type="match status" value="1"/>
</dbReference>
<sequence>MYYYHELNPIIFSIGPISLYWYGMMYVLSFIYAIRMITYHNINYSNNIFLNYKDLENLLCLCFLGILLGGRAGYVLFYQWSFFSQHLLKILNIWEGGMSFHGGLIGVITAIKIFSYKKQKSFLMITDIIVPTVPFGLGCGRLGNFINGELWGRVTTDVPWAMFFPKSINQDLISLNTNYSTEWQELFDMYGALPRHPSQLYEMFLEGIILHIIINKLTKKFKPTGYISGLFLISYGILRITAEFFREPDEQIGLFINTMTLGQILSCPMIIIGFVITCGFFRPKN</sequence>
<evidence type="ECO:0000313" key="9">
    <source>
        <dbReference type="Proteomes" id="UP001056834"/>
    </source>
</evidence>